<dbReference type="Pfam" id="PF01494">
    <property type="entry name" value="FAD_binding_3"/>
    <property type="match status" value="1"/>
</dbReference>
<reference evidence="6 7" key="1">
    <citation type="submission" date="2016-03" db="EMBL/GenBank/DDBJ databases">
        <authorList>
            <person name="Ploux O."/>
        </authorList>
    </citation>
    <scope>NUCLEOTIDE SEQUENCE [LARGE SCALE GENOMIC DNA]</scope>
    <source>
        <strain evidence="6 7">UAMH 11012</strain>
    </source>
</reference>
<proteinExistence type="predicted"/>
<dbReference type="GO" id="GO:0016491">
    <property type="term" value="F:oxidoreductase activity"/>
    <property type="evidence" value="ECO:0007669"/>
    <property type="project" value="UniProtKB-KW"/>
</dbReference>
<keyword evidence="1" id="KW-0285">Flavoprotein</keyword>
<evidence type="ECO:0000256" key="3">
    <source>
        <dbReference type="ARBA" id="ARBA00023002"/>
    </source>
</evidence>
<dbReference type="InterPro" id="IPR036188">
    <property type="entry name" value="FAD/NAD-bd_sf"/>
</dbReference>
<keyword evidence="4" id="KW-1133">Transmembrane helix</keyword>
<dbReference type="PANTHER" id="PTHR46865">
    <property type="entry name" value="OXIDOREDUCTASE-RELATED"/>
    <property type="match status" value="1"/>
</dbReference>
<protein>
    <submittedName>
        <fullName evidence="6">Related to 2-polyprenyl-6-methoxyphenol hydroxylase and related FAD-dependent oxidoreductases</fullName>
    </submittedName>
</protein>
<keyword evidence="4" id="KW-0812">Transmembrane</keyword>
<keyword evidence="3" id="KW-0560">Oxidoreductase</keyword>
<evidence type="ECO:0000256" key="4">
    <source>
        <dbReference type="SAM" id="Phobius"/>
    </source>
</evidence>
<evidence type="ECO:0000313" key="6">
    <source>
        <dbReference type="EMBL" id="CZR65574.1"/>
    </source>
</evidence>
<dbReference type="AlphaFoldDB" id="A0A1L7XKP2"/>
<dbReference type="SUPFAM" id="SSF51905">
    <property type="entry name" value="FAD/NAD(P)-binding domain"/>
    <property type="match status" value="1"/>
</dbReference>
<dbReference type="EMBL" id="FJOG01000031">
    <property type="protein sequence ID" value="CZR65574.1"/>
    <property type="molecule type" value="Genomic_DNA"/>
</dbReference>
<keyword evidence="7" id="KW-1185">Reference proteome</keyword>
<dbReference type="PRINTS" id="PR00420">
    <property type="entry name" value="RNGMNOXGNASE"/>
</dbReference>
<organism evidence="6 7">
    <name type="scientific">Phialocephala subalpina</name>
    <dbReference type="NCBI Taxonomy" id="576137"/>
    <lineage>
        <taxon>Eukaryota</taxon>
        <taxon>Fungi</taxon>
        <taxon>Dikarya</taxon>
        <taxon>Ascomycota</taxon>
        <taxon>Pezizomycotina</taxon>
        <taxon>Leotiomycetes</taxon>
        <taxon>Helotiales</taxon>
        <taxon>Mollisiaceae</taxon>
        <taxon>Phialocephala</taxon>
        <taxon>Phialocephala fortinii species complex</taxon>
    </lineage>
</organism>
<dbReference type="Proteomes" id="UP000184330">
    <property type="component" value="Unassembled WGS sequence"/>
</dbReference>
<sequence length="395" mass="44171">MAPPKVLICGGGIAGPALAFWLSKLGYNVTVVERFSCLRASGQQIDLRGPGIQAMKRMDLEQAFRSKLIDETGTQFVDSSGRQRGFFPVNKTGKGQQGFTTDFEIMRGDLCRILYDATKDHVKYIFDVTISSFQQHDSVVDVEFSNGSKDRFDLLVGADGQGSRTRRMMLEPGGPDPFHSLHMFVAYFTTDRQNSNEHIATTYLGTNKRIIFTRSHDATTTQTYLIYPDDSDQLKGVVNSKLEEQKKAWAELYRDAGWEAQRIVQAMQDDSITNDFYTHEVAQVRMVSWSRGLVGAYVLAGEIAKRLNDSKGLHSGNTDGAKDPLVSALEAYDSQFRPFMSQVQTLGPGLWVPSSSWAIAVCNFLIGIFALLRIDYLSKYVLREDVNGTCRTMRS</sequence>
<dbReference type="STRING" id="576137.A0A1L7XKP2"/>
<evidence type="ECO:0000256" key="1">
    <source>
        <dbReference type="ARBA" id="ARBA00022630"/>
    </source>
</evidence>
<dbReference type="InterPro" id="IPR002938">
    <property type="entry name" value="FAD-bd"/>
</dbReference>
<evidence type="ECO:0000313" key="7">
    <source>
        <dbReference type="Proteomes" id="UP000184330"/>
    </source>
</evidence>
<name>A0A1L7XKP2_9HELO</name>
<feature type="domain" description="FAD-binding" evidence="5">
    <location>
        <begin position="5"/>
        <end position="301"/>
    </location>
</feature>
<dbReference type="OrthoDB" id="655030at2759"/>
<keyword evidence="4" id="KW-0472">Membrane</keyword>
<accession>A0A1L7XKP2</accession>
<dbReference type="InterPro" id="IPR051704">
    <property type="entry name" value="FAD_aromatic-hydroxylase"/>
</dbReference>
<evidence type="ECO:0000256" key="2">
    <source>
        <dbReference type="ARBA" id="ARBA00022827"/>
    </source>
</evidence>
<feature type="transmembrane region" description="Helical" evidence="4">
    <location>
        <begin position="350"/>
        <end position="372"/>
    </location>
</feature>
<gene>
    <name evidence="6" type="ORF">PAC_15474</name>
</gene>
<keyword evidence="2" id="KW-0274">FAD</keyword>
<dbReference type="Gene3D" id="3.50.50.60">
    <property type="entry name" value="FAD/NAD(P)-binding domain"/>
    <property type="match status" value="1"/>
</dbReference>
<evidence type="ECO:0000259" key="5">
    <source>
        <dbReference type="Pfam" id="PF01494"/>
    </source>
</evidence>
<dbReference type="GO" id="GO:0071949">
    <property type="term" value="F:FAD binding"/>
    <property type="evidence" value="ECO:0007669"/>
    <property type="project" value="InterPro"/>
</dbReference>
<dbReference type="PANTHER" id="PTHR46865:SF7">
    <property type="entry name" value="MONOOXYGENASE, PUTATIVE (AFU_ORTHOLOGUE AFUA_8G07040)-RELATED"/>
    <property type="match status" value="1"/>
</dbReference>